<dbReference type="AlphaFoldDB" id="A0AAD6TTJ1"/>
<name>A0AAD6TTJ1_9AGAR</name>
<gene>
    <name evidence="1" type="ORF">B0H15DRAFT_573139</name>
</gene>
<feature type="non-terminal residue" evidence="1">
    <location>
        <position position="1"/>
    </location>
</feature>
<dbReference type="Proteomes" id="UP001222325">
    <property type="component" value="Unassembled WGS sequence"/>
</dbReference>
<comment type="caution">
    <text evidence="1">The sequence shown here is derived from an EMBL/GenBank/DDBJ whole genome shotgun (WGS) entry which is preliminary data.</text>
</comment>
<keyword evidence="2" id="KW-1185">Reference proteome</keyword>
<sequence>MVILDEHSAPSLNSLVYDILFRPTQLEHVNMWDQFSLYEKIRISGKKKTSAYNDDTDSETDELVSLDMEFADGHPQKSTHTLRKRKIIHIPVLSGTPIPRRDLKDQIDKYALVVLALFQPWERSSTLPLKAESVSWASALAKFLASAPQSTLDIIDHVQEQWECRLAADDYSAEYKARQADFAVHNGIPAHLDAMSELAGDLDWQLGQLDDAVGASQNPDTPEIADFEEFSEASGSRTKLATQSTIALAEAAKFYHIPILPGGISTLLHGHAIESLDDRA</sequence>
<accession>A0AAD6TTJ1</accession>
<dbReference type="EMBL" id="JARJCN010000077">
    <property type="protein sequence ID" value="KAJ7076839.1"/>
    <property type="molecule type" value="Genomic_DNA"/>
</dbReference>
<organism evidence="1 2">
    <name type="scientific">Mycena belliarum</name>
    <dbReference type="NCBI Taxonomy" id="1033014"/>
    <lineage>
        <taxon>Eukaryota</taxon>
        <taxon>Fungi</taxon>
        <taxon>Dikarya</taxon>
        <taxon>Basidiomycota</taxon>
        <taxon>Agaricomycotina</taxon>
        <taxon>Agaricomycetes</taxon>
        <taxon>Agaricomycetidae</taxon>
        <taxon>Agaricales</taxon>
        <taxon>Marasmiineae</taxon>
        <taxon>Mycenaceae</taxon>
        <taxon>Mycena</taxon>
    </lineage>
</organism>
<evidence type="ECO:0000313" key="2">
    <source>
        <dbReference type="Proteomes" id="UP001222325"/>
    </source>
</evidence>
<protein>
    <submittedName>
        <fullName evidence="1">Uncharacterized protein</fullName>
    </submittedName>
</protein>
<proteinExistence type="predicted"/>
<evidence type="ECO:0000313" key="1">
    <source>
        <dbReference type="EMBL" id="KAJ7076839.1"/>
    </source>
</evidence>
<reference evidence="1" key="1">
    <citation type="submission" date="2023-03" db="EMBL/GenBank/DDBJ databases">
        <title>Massive genome expansion in bonnet fungi (Mycena s.s.) driven by repeated elements and novel gene families across ecological guilds.</title>
        <authorList>
            <consortium name="Lawrence Berkeley National Laboratory"/>
            <person name="Harder C.B."/>
            <person name="Miyauchi S."/>
            <person name="Viragh M."/>
            <person name="Kuo A."/>
            <person name="Thoen E."/>
            <person name="Andreopoulos B."/>
            <person name="Lu D."/>
            <person name="Skrede I."/>
            <person name="Drula E."/>
            <person name="Henrissat B."/>
            <person name="Morin E."/>
            <person name="Kohler A."/>
            <person name="Barry K."/>
            <person name="LaButti K."/>
            <person name="Morin E."/>
            <person name="Salamov A."/>
            <person name="Lipzen A."/>
            <person name="Mereny Z."/>
            <person name="Hegedus B."/>
            <person name="Baldrian P."/>
            <person name="Stursova M."/>
            <person name="Weitz H."/>
            <person name="Taylor A."/>
            <person name="Grigoriev I.V."/>
            <person name="Nagy L.G."/>
            <person name="Martin F."/>
            <person name="Kauserud H."/>
        </authorList>
    </citation>
    <scope>NUCLEOTIDE SEQUENCE</scope>
    <source>
        <strain evidence="1">CBHHK173m</strain>
    </source>
</reference>